<evidence type="ECO:0000313" key="3">
    <source>
        <dbReference type="Proteomes" id="UP000235145"/>
    </source>
</evidence>
<reference evidence="2 3" key="1">
    <citation type="journal article" date="2017" name="Nat. Commun.">
        <title>Genome assembly with in vitro proximity ligation data and whole-genome triplication in lettuce.</title>
        <authorList>
            <person name="Reyes-Chin-Wo S."/>
            <person name="Wang Z."/>
            <person name="Yang X."/>
            <person name="Kozik A."/>
            <person name="Arikit S."/>
            <person name="Song C."/>
            <person name="Xia L."/>
            <person name="Froenicke L."/>
            <person name="Lavelle D.O."/>
            <person name="Truco M.J."/>
            <person name="Xia R."/>
            <person name="Zhu S."/>
            <person name="Xu C."/>
            <person name="Xu H."/>
            <person name="Xu X."/>
            <person name="Cox K."/>
            <person name="Korf I."/>
            <person name="Meyers B.C."/>
            <person name="Michelmore R.W."/>
        </authorList>
    </citation>
    <scope>NUCLEOTIDE SEQUENCE [LARGE SCALE GENOMIC DNA]</scope>
    <source>
        <strain evidence="3">cv. Salinas</strain>
        <tissue evidence="2">Seedlings</tissue>
    </source>
</reference>
<dbReference type="InterPro" id="IPR001584">
    <property type="entry name" value="Integrase_cat-core"/>
</dbReference>
<dbReference type="PANTHER" id="PTHR42648:SF20">
    <property type="entry name" value="RNA-DIRECTED DNA POLYMERASE"/>
    <property type="match status" value="1"/>
</dbReference>
<sequence length="221" mass="25591">MYRLCLSDEGNMSGPSVESGVPSVANVSSVGNDVIDGLVANVNEVNFSGYFVCSISLWHKRLTRTNVKNIEKKMQTKGMLKYDTKDFEKCETCVKSKFTKKPFPSVKRNMSLLELIHIDICELNGILTRGGKRYFIRFCDDSSRYLHVYLLRSKDEAFDAFKRYKVEVENQLERHIKILRSDRGGEYFNHEFDTFCEENGIKHERTSPYTLQKNSLAERKN</sequence>
<dbReference type="GO" id="GO:0015074">
    <property type="term" value="P:DNA integration"/>
    <property type="evidence" value="ECO:0007669"/>
    <property type="project" value="InterPro"/>
</dbReference>
<dbReference type="InterPro" id="IPR036397">
    <property type="entry name" value="RNaseH_sf"/>
</dbReference>
<name>A0A9R1VCB0_LACSA</name>
<proteinExistence type="predicted"/>
<feature type="domain" description="Integrase catalytic" evidence="1">
    <location>
        <begin position="100"/>
        <end position="221"/>
    </location>
</feature>
<dbReference type="AlphaFoldDB" id="A0A9R1VCB0"/>
<gene>
    <name evidence="2" type="ORF">LSAT_V11C600310800</name>
</gene>
<dbReference type="SUPFAM" id="SSF53098">
    <property type="entry name" value="Ribonuclease H-like"/>
    <property type="match status" value="1"/>
</dbReference>
<dbReference type="EMBL" id="NBSK02000006">
    <property type="protein sequence ID" value="KAJ0202095.1"/>
    <property type="molecule type" value="Genomic_DNA"/>
</dbReference>
<dbReference type="InterPro" id="IPR012337">
    <property type="entry name" value="RNaseH-like_sf"/>
</dbReference>
<organism evidence="2 3">
    <name type="scientific">Lactuca sativa</name>
    <name type="common">Garden lettuce</name>
    <dbReference type="NCBI Taxonomy" id="4236"/>
    <lineage>
        <taxon>Eukaryota</taxon>
        <taxon>Viridiplantae</taxon>
        <taxon>Streptophyta</taxon>
        <taxon>Embryophyta</taxon>
        <taxon>Tracheophyta</taxon>
        <taxon>Spermatophyta</taxon>
        <taxon>Magnoliopsida</taxon>
        <taxon>eudicotyledons</taxon>
        <taxon>Gunneridae</taxon>
        <taxon>Pentapetalae</taxon>
        <taxon>asterids</taxon>
        <taxon>campanulids</taxon>
        <taxon>Asterales</taxon>
        <taxon>Asteraceae</taxon>
        <taxon>Cichorioideae</taxon>
        <taxon>Cichorieae</taxon>
        <taxon>Lactucinae</taxon>
        <taxon>Lactuca</taxon>
    </lineage>
</organism>
<dbReference type="Gene3D" id="3.30.420.10">
    <property type="entry name" value="Ribonuclease H-like superfamily/Ribonuclease H"/>
    <property type="match status" value="1"/>
</dbReference>
<dbReference type="InterPro" id="IPR039537">
    <property type="entry name" value="Retrotran_Ty1/copia-like"/>
</dbReference>
<dbReference type="PROSITE" id="PS50994">
    <property type="entry name" value="INTEGRASE"/>
    <property type="match status" value="1"/>
</dbReference>
<accession>A0A9R1VCB0</accession>
<comment type="caution">
    <text evidence="2">The sequence shown here is derived from an EMBL/GenBank/DDBJ whole genome shotgun (WGS) entry which is preliminary data.</text>
</comment>
<evidence type="ECO:0000259" key="1">
    <source>
        <dbReference type="PROSITE" id="PS50994"/>
    </source>
</evidence>
<dbReference type="Proteomes" id="UP000235145">
    <property type="component" value="Unassembled WGS sequence"/>
</dbReference>
<evidence type="ECO:0000313" key="2">
    <source>
        <dbReference type="EMBL" id="KAJ0202095.1"/>
    </source>
</evidence>
<protein>
    <recommendedName>
        <fullName evidence="1">Integrase catalytic domain-containing protein</fullName>
    </recommendedName>
</protein>
<dbReference type="Pfam" id="PF00665">
    <property type="entry name" value="rve"/>
    <property type="match status" value="1"/>
</dbReference>
<keyword evidence="3" id="KW-1185">Reference proteome</keyword>
<dbReference type="GO" id="GO:0003676">
    <property type="term" value="F:nucleic acid binding"/>
    <property type="evidence" value="ECO:0007669"/>
    <property type="project" value="InterPro"/>
</dbReference>
<dbReference type="PANTHER" id="PTHR42648">
    <property type="entry name" value="TRANSPOSASE, PUTATIVE-RELATED"/>
    <property type="match status" value="1"/>
</dbReference>